<name>A0A918SAJ1_9FLAO</name>
<evidence type="ECO:0000259" key="12">
    <source>
        <dbReference type="Pfam" id="PF01515"/>
    </source>
</evidence>
<dbReference type="InterPro" id="IPR010766">
    <property type="entry name" value="DRTGG"/>
</dbReference>
<evidence type="ECO:0000256" key="3">
    <source>
        <dbReference type="ARBA" id="ARBA00008756"/>
    </source>
</evidence>
<comment type="similarity">
    <text evidence="3">In the C-terminal section; belongs to the phosphate acetyltransferase and butyryltransferase family.</text>
</comment>
<dbReference type="Pfam" id="PF07085">
    <property type="entry name" value="DRTGG"/>
    <property type="match status" value="1"/>
</dbReference>
<dbReference type="AlphaFoldDB" id="A0A918SAJ1"/>
<dbReference type="InterPro" id="IPR004614">
    <property type="entry name" value="P_AcTrfase"/>
</dbReference>
<evidence type="ECO:0000256" key="11">
    <source>
        <dbReference type="ARBA" id="ARBA00031108"/>
    </source>
</evidence>
<comment type="similarity">
    <text evidence="4">In the N-terminal section; belongs to the CobB/CobQ family.</text>
</comment>
<comment type="subcellular location">
    <subcellularLocation>
        <location evidence="1">Cytoplasm</location>
    </subcellularLocation>
</comment>
<evidence type="ECO:0000256" key="9">
    <source>
        <dbReference type="ARBA" id="ARBA00022679"/>
    </source>
</evidence>
<keyword evidence="9" id="KW-0808">Transferase</keyword>
<dbReference type="FunFam" id="3.40.50.10750:FF:000001">
    <property type="entry name" value="Phosphate acetyltransferase"/>
    <property type="match status" value="1"/>
</dbReference>
<dbReference type="Gene3D" id="3.40.50.10950">
    <property type="match status" value="1"/>
</dbReference>
<reference evidence="14" key="1">
    <citation type="journal article" date="2014" name="Int. J. Syst. Evol. Microbiol.">
        <title>Complete genome sequence of Corynebacterium casei LMG S-19264T (=DSM 44701T), isolated from a smear-ripened cheese.</title>
        <authorList>
            <consortium name="US DOE Joint Genome Institute (JGI-PGF)"/>
            <person name="Walter F."/>
            <person name="Albersmeier A."/>
            <person name="Kalinowski J."/>
            <person name="Ruckert C."/>
        </authorList>
    </citation>
    <scope>NUCLEOTIDE SEQUENCE</scope>
    <source>
        <strain evidence="14">KCTC 12719</strain>
    </source>
</reference>
<dbReference type="NCBIfam" id="NF007233">
    <property type="entry name" value="PRK09653.1"/>
    <property type="match status" value="1"/>
</dbReference>
<dbReference type="SUPFAM" id="SSF75138">
    <property type="entry name" value="HprK N-terminal domain-like"/>
    <property type="match status" value="1"/>
</dbReference>
<dbReference type="InterPro" id="IPR002505">
    <property type="entry name" value="PTA_PTB"/>
</dbReference>
<dbReference type="SUPFAM" id="SSF53659">
    <property type="entry name" value="Isocitrate/Isopropylmalate dehydrogenase-like"/>
    <property type="match status" value="1"/>
</dbReference>
<keyword evidence="8" id="KW-0963">Cytoplasm</keyword>
<evidence type="ECO:0000256" key="4">
    <source>
        <dbReference type="ARBA" id="ARBA00009786"/>
    </source>
</evidence>
<evidence type="ECO:0000259" key="13">
    <source>
        <dbReference type="Pfam" id="PF07085"/>
    </source>
</evidence>
<dbReference type="PANTHER" id="PTHR43356:SF3">
    <property type="entry name" value="PHOSPHATE ACETYLTRANSFERASE"/>
    <property type="match status" value="1"/>
</dbReference>
<dbReference type="Proteomes" id="UP000610456">
    <property type="component" value="Unassembled WGS sequence"/>
</dbReference>
<dbReference type="PIRSF" id="PIRSF006107">
    <property type="entry name" value="PhpActrans_proteobac"/>
    <property type="match status" value="1"/>
</dbReference>
<dbReference type="InterPro" id="IPR028979">
    <property type="entry name" value="Ser_kin/Pase_Hpr-like_N_sf"/>
</dbReference>
<evidence type="ECO:0000313" key="14">
    <source>
        <dbReference type="EMBL" id="GHA31811.1"/>
    </source>
</evidence>
<organism evidence="14 15">
    <name type="scientific">Salinimicrobium marinum</name>
    <dbReference type="NCBI Taxonomy" id="680283"/>
    <lineage>
        <taxon>Bacteria</taxon>
        <taxon>Pseudomonadati</taxon>
        <taxon>Bacteroidota</taxon>
        <taxon>Flavobacteriia</taxon>
        <taxon>Flavobacteriales</taxon>
        <taxon>Flavobacteriaceae</taxon>
        <taxon>Salinimicrobium</taxon>
    </lineage>
</organism>
<reference evidence="14" key="2">
    <citation type="submission" date="2020-09" db="EMBL/GenBank/DDBJ databases">
        <authorList>
            <person name="Sun Q."/>
            <person name="Kim S."/>
        </authorList>
    </citation>
    <scope>NUCLEOTIDE SEQUENCE</scope>
    <source>
        <strain evidence="14">KCTC 12719</strain>
    </source>
</reference>
<dbReference type="InterPro" id="IPR042113">
    <property type="entry name" value="P_AcTrfase_dom1"/>
</dbReference>
<dbReference type="NCBIfam" id="TIGR00651">
    <property type="entry name" value="pta"/>
    <property type="match status" value="1"/>
</dbReference>
<protein>
    <recommendedName>
        <fullName evidence="7">Phosphate acetyltransferase</fullName>
        <ecNumber evidence="6">2.3.1.8</ecNumber>
    </recommendedName>
    <alternativeName>
        <fullName evidence="11">Phosphotransacetylase</fullName>
    </alternativeName>
</protein>
<accession>A0A918SAJ1</accession>
<dbReference type="GO" id="GO:0008959">
    <property type="term" value="F:phosphate acetyltransferase activity"/>
    <property type="evidence" value="ECO:0007669"/>
    <property type="project" value="UniProtKB-EC"/>
</dbReference>
<dbReference type="Gene3D" id="3.40.1390.20">
    <property type="entry name" value="HprK N-terminal domain-like"/>
    <property type="match status" value="1"/>
</dbReference>
<comment type="caution">
    <text evidence="14">The sequence shown here is derived from an EMBL/GenBank/DDBJ whole genome shotgun (WGS) entry which is preliminary data.</text>
</comment>
<gene>
    <name evidence="14" type="primary">pta</name>
    <name evidence="14" type="ORF">GCM10007103_11820</name>
</gene>
<dbReference type="InterPro" id="IPR050500">
    <property type="entry name" value="Phos_Acetyltrans/Butyryltrans"/>
</dbReference>
<dbReference type="Gene3D" id="3.40.50.300">
    <property type="entry name" value="P-loop containing nucleotide triphosphate hydrolases"/>
    <property type="match status" value="1"/>
</dbReference>
<evidence type="ECO:0000256" key="5">
    <source>
        <dbReference type="ARBA" id="ARBA00011643"/>
    </source>
</evidence>
<evidence type="ECO:0000256" key="10">
    <source>
        <dbReference type="ARBA" id="ARBA00023315"/>
    </source>
</evidence>
<evidence type="ECO:0000256" key="7">
    <source>
        <dbReference type="ARBA" id="ARBA00021528"/>
    </source>
</evidence>
<dbReference type="GO" id="GO:0005737">
    <property type="term" value="C:cytoplasm"/>
    <property type="evidence" value="ECO:0007669"/>
    <property type="project" value="UniProtKB-SubCell"/>
</dbReference>
<dbReference type="Gene3D" id="3.40.50.10750">
    <property type="entry name" value="Isocitrate/Isopropylmalate dehydrogenase-like"/>
    <property type="match status" value="1"/>
</dbReference>
<sequence length="743" mass="82288">MDAGKSVNFAAEYAALNKPAFPLTFSNYRKFRKFIKNLIFELEIYHMNKGIYIATLEPHSGKSLISLGLMRTLLGKTVKVGYFRPIIKDSNNGERDNHLDTVLSYFNLELPYEDSFAYTRSEVIQKRNEGKTGEIIDNIIRKYKKLEDSYDFVLVEGSDFSGEGSVFEFDENVSIAKNLGTPVIIVASGEGKTKEALMGSLQMAYQTFINKDVKVMAMVSNKIQLENLPIATNGMRDFLPDNVEVFALPMIDTLGNPTIKEIVEVLNGKILFGEEFLDNQSGHFGVGAMQLRNYLNHLKHESLVITPGDRADIILGALQANISSNYPRISGIVLTGGLLPEDSIIKLIEGLSQVVPIISVEEGTFAVTNKIGSIKSNIYADSIQKIETSISTFERYISIDPLIERFINFEPSGITPRMFQYSLVKRAQQEKKHIVLPEGTDDRILTAASRLIAMDLVDITLLGDEETIRKKVMALSLPMDWDKISMINPTTSDYFEDYVQTFYELRKHKNVNHDIARDLMSDVSYFGTMMIHKGHADGMVSGAVHTTQHTIRPSLQFIKTKPGVSVVSSIFFMCLEDRVSVFGDCAINPNPTAEELAEICISSAESSRAFGIEPKVAMLSYSSGSSGKGEDVDRVREATEIVRRLKPDLKIEGPIQYDAAVDLSVGKSKLPDSEVAGQANVLIFPDLNTGNNTYKAVQRETGALAIGPMLQGLNKPVNDLSRGCTVDDVFNTVILTAIQAQGI</sequence>
<feature type="domain" description="Phosphate acetyl/butaryl transferase" evidence="12">
    <location>
        <begin position="418"/>
        <end position="737"/>
    </location>
</feature>
<keyword evidence="15" id="KW-1185">Reference proteome</keyword>
<feature type="domain" description="DRTGG" evidence="13">
    <location>
        <begin position="261"/>
        <end position="372"/>
    </location>
</feature>
<comment type="subunit">
    <text evidence="5">Homohexamer.</text>
</comment>
<evidence type="ECO:0000256" key="6">
    <source>
        <dbReference type="ARBA" id="ARBA00012707"/>
    </source>
</evidence>
<dbReference type="EMBL" id="BMXB01000002">
    <property type="protein sequence ID" value="GHA31811.1"/>
    <property type="molecule type" value="Genomic_DNA"/>
</dbReference>
<dbReference type="InterPro" id="IPR042112">
    <property type="entry name" value="P_AcTrfase_dom2"/>
</dbReference>
<dbReference type="InterPro" id="IPR016475">
    <property type="entry name" value="P-Actrans_bac"/>
</dbReference>
<dbReference type="EC" id="2.3.1.8" evidence="6"/>
<dbReference type="Pfam" id="PF01515">
    <property type="entry name" value="PTA_PTB"/>
    <property type="match status" value="1"/>
</dbReference>
<evidence type="ECO:0000256" key="8">
    <source>
        <dbReference type="ARBA" id="ARBA00022490"/>
    </source>
</evidence>
<dbReference type="SUPFAM" id="SSF52540">
    <property type="entry name" value="P-loop containing nucleoside triphosphate hydrolases"/>
    <property type="match status" value="1"/>
</dbReference>
<comment type="pathway">
    <text evidence="2">Metabolic intermediate biosynthesis; acetyl-CoA biosynthesis; acetyl-CoA from acetate: step 2/2.</text>
</comment>
<dbReference type="CDD" id="cd03109">
    <property type="entry name" value="DTBS"/>
    <property type="match status" value="1"/>
</dbReference>
<dbReference type="Pfam" id="PF13500">
    <property type="entry name" value="AAA_26"/>
    <property type="match status" value="1"/>
</dbReference>
<evidence type="ECO:0000256" key="1">
    <source>
        <dbReference type="ARBA" id="ARBA00004496"/>
    </source>
</evidence>
<dbReference type="PANTHER" id="PTHR43356">
    <property type="entry name" value="PHOSPHATE ACETYLTRANSFERASE"/>
    <property type="match status" value="1"/>
</dbReference>
<keyword evidence="10" id="KW-0012">Acyltransferase</keyword>
<evidence type="ECO:0000256" key="2">
    <source>
        <dbReference type="ARBA" id="ARBA00004989"/>
    </source>
</evidence>
<dbReference type="InterPro" id="IPR027417">
    <property type="entry name" value="P-loop_NTPase"/>
</dbReference>
<dbReference type="NCBIfam" id="NF004167">
    <property type="entry name" value="PRK05632.1"/>
    <property type="match status" value="1"/>
</dbReference>
<proteinExistence type="inferred from homology"/>
<evidence type="ECO:0000313" key="15">
    <source>
        <dbReference type="Proteomes" id="UP000610456"/>
    </source>
</evidence>